<comment type="caution">
    <text evidence="9">The sequence shown here is derived from an EMBL/GenBank/DDBJ whole genome shotgun (WGS) entry which is preliminary data.</text>
</comment>
<dbReference type="GO" id="GO:0004563">
    <property type="term" value="F:beta-N-acetylhexosaminidase activity"/>
    <property type="evidence" value="ECO:0007669"/>
    <property type="project" value="UniProtKB-EC"/>
</dbReference>
<evidence type="ECO:0000313" key="10">
    <source>
        <dbReference type="Proteomes" id="UP001145087"/>
    </source>
</evidence>
<accession>A0A9X3F8V1</accession>
<evidence type="ECO:0000256" key="5">
    <source>
        <dbReference type="ARBA" id="ARBA00023295"/>
    </source>
</evidence>
<dbReference type="Gene3D" id="3.30.379.10">
    <property type="entry name" value="Chitobiase/beta-hexosaminidase domain 2-like"/>
    <property type="match status" value="1"/>
</dbReference>
<dbReference type="PRINTS" id="PR00738">
    <property type="entry name" value="GLHYDRLASE20"/>
</dbReference>
<dbReference type="InterPro" id="IPR025705">
    <property type="entry name" value="Beta_hexosaminidase_sua/sub"/>
</dbReference>
<dbReference type="Proteomes" id="UP001145087">
    <property type="component" value="Unassembled WGS sequence"/>
</dbReference>
<dbReference type="GO" id="GO:0005975">
    <property type="term" value="P:carbohydrate metabolic process"/>
    <property type="evidence" value="ECO:0007669"/>
    <property type="project" value="InterPro"/>
</dbReference>
<feature type="active site" description="Proton donor" evidence="6">
    <location>
        <position position="302"/>
    </location>
</feature>
<dbReference type="Gene3D" id="3.20.20.80">
    <property type="entry name" value="Glycosidases"/>
    <property type="match status" value="1"/>
</dbReference>
<protein>
    <recommendedName>
        <fullName evidence="3">beta-N-acetylhexosaminidase</fullName>
        <ecNumber evidence="3">3.2.1.52</ecNumber>
    </recommendedName>
</protein>
<dbReference type="RefSeq" id="WP_343334826.1">
    <property type="nucleotide sequence ID" value="NZ_JAPOHD010000058.1"/>
</dbReference>
<dbReference type="SUPFAM" id="SSF55545">
    <property type="entry name" value="beta-N-acetylhexosaminidase-like domain"/>
    <property type="match status" value="1"/>
</dbReference>
<evidence type="ECO:0000256" key="3">
    <source>
        <dbReference type="ARBA" id="ARBA00012663"/>
    </source>
</evidence>
<evidence type="ECO:0000259" key="7">
    <source>
        <dbReference type="Pfam" id="PF00728"/>
    </source>
</evidence>
<dbReference type="CDD" id="cd06563">
    <property type="entry name" value="GH20_chitobiase-like"/>
    <property type="match status" value="1"/>
</dbReference>
<evidence type="ECO:0000256" key="4">
    <source>
        <dbReference type="ARBA" id="ARBA00022801"/>
    </source>
</evidence>
<gene>
    <name evidence="9" type="ORF">OU798_19275</name>
</gene>
<evidence type="ECO:0000256" key="1">
    <source>
        <dbReference type="ARBA" id="ARBA00001231"/>
    </source>
</evidence>
<evidence type="ECO:0000313" key="9">
    <source>
        <dbReference type="EMBL" id="MCY1722500.1"/>
    </source>
</evidence>
<reference evidence="9" key="1">
    <citation type="submission" date="2022-11" db="EMBL/GenBank/DDBJ databases">
        <title>Marilongibacter aestuarii gen. nov., sp. nov., isolated from tidal flat sediment.</title>
        <authorList>
            <person name="Jiayan W."/>
        </authorList>
    </citation>
    <scope>NUCLEOTIDE SEQUENCE</scope>
    <source>
        <strain evidence="9">Z1-6</strain>
    </source>
</reference>
<comment type="similarity">
    <text evidence="2">Belongs to the glycosyl hydrolase 20 family.</text>
</comment>
<dbReference type="InterPro" id="IPR015883">
    <property type="entry name" value="Glyco_hydro_20_cat"/>
</dbReference>
<dbReference type="SUPFAM" id="SSF51445">
    <property type="entry name" value="(Trans)glycosidases"/>
    <property type="match status" value="1"/>
</dbReference>
<dbReference type="GO" id="GO:0016020">
    <property type="term" value="C:membrane"/>
    <property type="evidence" value="ECO:0007669"/>
    <property type="project" value="TreeGrafter"/>
</dbReference>
<keyword evidence="10" id="KW-1185">Reference proteome</keyword>
<dbReference type="AlphaFoldDB" id="A0A9X3F8V1"/>
<dbReference type="PANTHER" id="PTHR22600:SF57">
    <property type="entry name" value="BETA-N-ACETYLHEXOSAMINIDASE"/>
    <property type="match status" value="1"/>
</dbReference>
<feature type="domain" description="Beta-hexosaminidase bacterial type N-terminal" evidence="8">
    <location>
        <begin position="26"/>
        <end position="140"/>
    </location>
</feature>
<sequence length="522" mass="59980">MKYLILILLIPIFVCCQKSENSQLVVIPQPNNVEIKAGVLKLDKNCTISFNSAELKPLAELFAEQIKDDIELKITDAEQAKIQLQLTGTRDAESYSLATSRKGVTISASTEKGIFYGLQTLKQLLLFSQSNELPLVSVQDVPRFGWRGLMLDESRCFFGVEKVKQLLDLMALHKLNVFHWHLTDVPGWRIEIKQYPKLATVGGIGNDLDPDAPAQFYTQEEIKEIVKYASERFIEVIPEIDMPGHARAANRAYPEFSGGGSQSHPEFTFNPGYEGTYTYLTNILREITELFPSKYIHLGGDEVHFGNENWNKDVHVKQLMSNQNLTNLREVEAYFIHRMADSIKTLNRTVIGWDEIVDFGLDQENSVVMWWRHDKPNILQNALNKNYKVVLCPRIPLYFDFDQAESHKYGRKWGGAFSPMEMVYQFPPDSLPGFNENTKLIKGIQANIWTERIQDNTRLDFMTYPRLSALAEAGWTNNQSKKPDDFKRRLKPMLEYLNSINIGYYNPFMPKETPEPTGKFRE</sequence>
<organism evidence="9 10">
    <name type="scientific">Draconibacterium aestuarii</name>
    <dbReference type="NCBI Taxonomy" id="2998507"/>
    <lineage>
        <taxon>Bacteria</taxon>
        <taxon>Pseudomonadati</taxon>
        <taxon>Bacteroidota</taxon>
        <taxon>Bacteroidia</taxon>
        <taxon>Marinilabiliales</taxon>
        <taxon>Prolixibacteraceae</taxon>
        <taxon>Draconibacterium</taxon>
    </lineage>
</organism>
<dbReference type="GO" id="GO:0030203">
    <property type="term" value="P:glycosaminoglycan metabolic process"/>
    <property type="evidence" value="ECO:0007669"/>
    <property type="project" value="TreeGrafter"/>
</dbReference>
<comment type="catalytic activity">
    <reaction evidence="1">
        <text>Hydrolysis of terminal non-reducing N-acetyl-D-hexosamine residues in N-acetyl-beta-D-hexosaminides.</text>
        <dbReference type="EC" id="3.2.1.52"/>
    </reaction>
</comment>
<feature type="domain" description="Glycoside hydrolase family 20 catalytic" evidence="7">
    <location>
        <begin position="144"/>
        <end position="477"/>
    </location>
</feature>
<dbReference type="EMBL" id="JAPOHD010000058">
    <property type="protein sequence ID" value="MCY1722500.1"/>
    <property type="molecule type" value="Genomic_DNA"/>
</dbReference>
<dbReference type="PIRSF" id="PIRSF001093">
    <property type="entry name" value="B-hxosamndse_ab_euk"/>
    <property type="match status" value="1"/>
</dbReference>
<dbReference type="InterPro" id="IPR017853">
    <property type="entry name" value="GH"/>
</dbReference>
<dbReference type="InterPro" id="IPR015882">
    <property type="entry name" value="HEX_bac_N"/>
</dbReference>
<dbReference type="EC" id="3.2.1.52" evidence="3"/>
<proteinExistence type="inferred from homology"/>
<dbReference type="InterPro" id="IPR029018">
    <property type="entry name" value="Hex-like_dom2"/>
</dbReference>
<dbReference type="Pfam" id="PF00728">
    <property type="entry name" value="Glyco_hydro_20"/>
    <property type="match status" value="1"/>
</dbReference>
<dbReference type="PANTHER" id="PTHR22600">
    <property type="entry name" value="BETA-HEXOSAMINIDASE"/>
    <property type="match status" value="1"/>
</dbReference>
<name>A0A9X3F8V1_9BACT</name>
<keyword evidence="4" id="KW-0378">Hydrolase</keyword>
<evidence type="ECO:0000256" key="6">
    <source>
        <dbReference type="PIRSR" id="PIRSR625705-1"/>
    </source>
</evidence>
<dbReference type="Pfam" id="PF02838">
    <property type="entry name" value="Glyco_hydro_20b"/>
    <property type="match status" value="1"/>
</dbReference>
<evidence type="ECO:0000259" key="8">
    <source>
        <dbReference type="Pfam" id="PF02838"/>
    </source>
</evidence>
<keyword evidence="5" id="KW-0326">Glycosidase</keyword>
<evidence type="ECO:0000256" key="2">
    <source>
        <dbReference type="ARBA" id="ARBA00006285"/>
    </source>
</evidence>